<evidence type="ECO:0000256" key="1">
    <source>
        <dbReference type="SAM" id="MobiDB-lite"/>
    </source>
</evidence>
<organism evidence="2 3">
    <name type="scientific">Streptomyces avermitilis (strain ATCC 31267 / DSM 46492 / JCM 5070 / NBRC 14893 / NCIMB 12804 / NRRL 8165 / MA-4680)</name>
    <dbReference type="NCBI Taxonomy" id="227882"/>
    <lineage>
        <taxon>Bacteria</taxon>
        <taxon>Bacillati</taxon>
        <taxon>Actinomycetota</taxon>
        <taxon>Actinomycetes</taxon>
        <taxon>Kitasatosporales</taxon>
        <taxon>Streptomycetaceae</taxon>
        <taxon>Streptomyces</taxon>
    </lineage>
</organism>
<evidence type="ECO:0000313" key="3">
    <source>
        <dbReference type="Proteomes" id="UP000000428"/>
    </source>
</evidence>
<reference evidence="2 3" key="2">
    <citation type="journal article" date="2003" name="Nat. Biotechnol.">
        <title>Complete genome sequence and comparative analysis of the industrial microorganism Streptomyces avermitilis.</title>
        <authorList>
            <person name="Ikeda H."/>
            <person name="Ishikawa J."/>
            <person name="Hanamoto A."/>
            <person name="Shinose M."/>
            <person name="Kikuchi H."/>
            <person name="Shiba T."/>
            <person name="Sakaki Y."/>
            <person name="Hattori M."/>
            <person name="Omura S."/>
        </authorList>
    </citation>
    <scope>NUCLEOTIDE SEQUENCE [LARGE SCALE GENOMIC DNA]</scope>
    <source>
        <strain evidence="3">ATCC 31267 / DSM 46492 / JCM 5070 / NBRC 14893 / NCIMB 12804 / NRRL 8165 / MA-4680</strain>
    </source>
</reference>
<proteinExistence type="predicted"/>
<feature type="region of interest" description="Disordered" evidence="1">
    <location>
        <begin position="46"/>
        <end position="89"/>
    </location>
</feature>
<dbReference type="eggNOG" id="COG3209">
    <property type="taxonomic scope" value="Bacteria"/>
</dbReference>
<protein>
    <submittedName>
        <fullName evidence="2">Secreted protein</fullName>
    </submittedName>
</protein>
<evidence type="ECO:0000313" key="2">
    <source>
        <dbReference type="EMBL" id="BAC67743.1"/>
    </source>
</evidence>
<name>Q82RV8_STRAW</name>
<reference evidence="2 3" key="3">
    <citation type="journal article" date="2014" name="J. Ind. Microbiol. Biotechnol.">
        <title>Genome mining of the Streptomyces avermitilis genome and development of genome-minimized hosts for heterologous expression of biosynthetic gene clusters.</title>
        <authorList>
            <person name="Ikeda H."/>
            <person name="Shin-ya K."/>
            <person name="Omura S."/>
        </authorList>
    </citation>
    <scope>NUCLEOTIDE SEQUENCE [LARGE SCALE GENOMIC DNA]</scope>
    <source>
        <strain evidence="3">ATCC 31267 / DSM 46492 / JCM 5070 / NBRC 14893 / NCIMB 12804 / NRRL 8165 / MA-4680</strain>
    </source>
</reference>
<sequence length="678" mass="72255">MGFVHLFPQRGRRLISLTARTTGRRRLALGTILAIVIGSGATGTAYSADGSDNPPPVHGPGARAAAAAEPDTPNGPEVGPPFTKTNNVWQTDTTTPTLRNTVTAPSGHKTTATFEVHTTDSSGKPTATVVKLTDENQWGVLVSGEVTAGKPASVTVPAGKLKNGVTYAVRSSGYDATSNVYESDWSPYSTFKINVPPAEKPYVTFPAPQATSGIDSLAQTPIEFTRTDPGPVTGLRGDDNGRKCSAPDAEGRKVCIEISRDAPTPEDAAVAKGAMRQALRGADLVSWCAAKPDGKDYMNRGEACLKKVGYATLIFVDADDLPRFGTATFALSQQIKLYNKKSDTGTDRAEFDQQLTVVPTQIDDATEGVHLTWQPGDNCKDCTSSQVQWSSNDGLNTTPHWAVGEVGAQYAMTAKRQTIWNGTGKEQFDLGWSLLGSVDAGNAHAQTSLGTSGDVRVRELAPRCDDIAGGNIKTGCVFPYFKPTWTVDTNLYPAAGAYYWLLQEKLPSHPGSRKWDSLVTYLGPGNNADPDGGDWTNDDSRGIVCPTGTSGFKPNPATPDGSCDEYAPASTYQSGGMPKGPNQVASGKECAQLYTKPMTGGTWGLLAENRDGYTGPKWNEKCGRASVPTDQNTGAFRDLGIKFVPQMRLLDKDGFFISDPGFEHCKNADTVCAWKKVG</sequence>
<reference evidence="2 3" key="1">
    <citation type="journal article" date="2001" name="Proc. Natl. Acad. Sci. U.S.A.">
        <title>Genome sequence of an industrial microorganism Streptomyces avermitilis: deducing the ability of producing secondary metabolites.</title>
        <authorList>
            <person name="Omura S."/>
            <person name="Ikeda H."/>
            <person name="Ishikawa J."/>
            <person name="Hanamoto A."/>
            <person name="Takahashi C."/>
            <person name="Shinose M."/>
            <person name="Takahashi Y."/>
            <person name="Horikawa H."/>
            <person name="Nakazawa H."/>
            <person name="Osonoe T."/>
            <person name="Kikuchi H."/>
            <person name="Shiba T."/>
            <person name="Sakaki Y."/>
            <person name="Hattori M."/>
        </authorList>
    </citation>
    <scope>NUCLEOTIDE SEQUENCE [LARGE SCALE GENOMIC DNA]</scope>
    <source>
        <strain evidence="3">ATCC 31267 / DSM 46492 / JCM 5070 / NBRC 14893 / NCIMB 12804 / NRRL 8165 / MA-4680</strain>
    </source>
</reference>
<gene>
    <name evidence="2" type="ORF">SAVERM_34</name>
</gene>
<feature type="compositionally biased region" description="Low complexity" evidence="1">
    <location>
        <begin position="59"/>
        <end position="75"/>
    </location>
</feature>
<dbReference type="Proteomes" id="UP000000428">
    <property type="component" value="Chromosome"/>
</dbReference>
<accession>Q82RV8</accession>
<dbReference type="AlphaFoldDB" id="Q82RV8"/>
<dbReference type="KEGG" id="sma:SAVERM_34"/>
<dbReference type="HOGENOM" id="CLU_467608_0_0_11"/>
<dbReference type="EMBL" id="BA000030">
    <property type="protein sequence ID" value="BAC67743.1"/>
    <property type="molecule type" value="Genomic_DNA"/>
</dbReference>
<keyword evidence="3" id="KW-1185">Reference proteome</keyword>